<reference evidence="5 6" key="1">
    <citation type="journal article" date="2016" name="Front. Microbiol.">
        <title>Genomic Resource of Rice Seed Associated Bacteria.</title>
        <authorList>
            <person name="Midha S."/>
            <person name="Bansal K."/>
            <person name="Sharma S."/>
            <person name="Kumar N."/>
            <person name="Patil P.P."/>
            <person name="Chaudhry V."/>
            <person name="Patil P.B."/>
        </authorList>
    </citation>
    <scope>NUCLEOTIDE SEQUENCE [LARGE SCALE GENOMIC DNA]</scope>
    <source>
        <strain evidence="5 6">NS226</strain>
    </source>
</reference>
<dbReference type="RefSeq" id="WP_058634407.1">
    <property type="nucleotide sequence ID" value="NZ_LDPZ01000014.1"/>
</dbReference>
<evidence type="ECO:0000256" key="1">
    <source>
        <dbReference type="ARBA" id="ARBA00022612"/>
    </source>
</evidence>
<dbReference type="PATRIC" id="fig|401562.3.peg.743"/>
<sequence length="179" mass="19246">MTDHLDLTFRFAAPDDAGLFTGLAAIHAEPNSYGETIRFGAFKRTLAEHKRAGTRPLMLRDHDPRAIIGVWELIEETDKGLSVQGRFILDTVAGSEARALVKAGAVNGLSIGFRARSDTRGPNGGRILTDIDLVEISVVGLPSAAKARIKTIHSAHGRQSSAAAFVDACRKATRSLETR</sequence>
<keyword evidence="3" id="KW-0378">Hydrolase</keyword>
<name>A0A175RAH1_9HYPH</name>
<evidence type="ECO:0000313" key="6">
    <source>
        <dbReference type="Proteomes" id="UP000078272"/>
    </source>
</evidence>
<dbReference type="GO" id="GO:0006508">
    <property type="term" value="P:proteolysis"/>
    <property type="evidence" value="ECO:0007669"/>
    <property type="project" value="UniProtKB-KW"/>
</dbReference>
<dbReference type="Proteomes" id="UP000078272">
    <property type="component" value="Unassembled WGS sequence"/>
</dbReference>
<dbReference type="EMBL" id="LDPZ01000014">
    <property type="protein sequence ID" value="KTQ96582.1"/>
    <property type="molecule type" value="Genomic_DNA"/>
</dbReference>
<evidence type="ECO:0000256" key="2">
    <source>
        <dbReference type="ARBA" id="ARBA00022670"/>
    </source>
</evidence>
<dbReference type="InterPro" id="IPR006433">
    <property type="entry name" value="Prohead_protease"/>
</dbReference>
<proteinExistence type="predicted"/>
<organism evidence="5 6">
    <name type="scientific">Aureimonas ureilytica</name>
    <dbReference type="NCBI Taxonomy" id="401562"/>
    <lineage>
        <taxon>Bacteria</taxon>
        <taxon>Pseudomonadati</taxon>
        <taxon>Pseudomonadota</taxon>
        <taxon>Alphaproteobacteria</taxon>
        <taxon>Hyphomicrobiales</taxon>
        <taxon>Aurantimonadaceae</taxon>
        <taxon>Aureimonas</taxon>
    </lineage>
</organism>
<keyword evidence="1" id="KW-1188">Viral release from host cell</keyword>
<dbReference type="NCBIfam" id="TIGR01543">
    <property type="entry name" value="proheadase_HK97"/>
    <property type="match status" value="1"/>
</dbReference>
<gene>
    <name evidence="5" type="ORF">NS226_07210</name>
</gene>
<evidence type="ECO:0000256" key="3">
    <source>
        <dbReference type="ARBA" id="ARBA00022801"/>
    </source>
</evidence>
<accession>A0A175RAH1</accession>
<dbReference type="Pfam" id="PF04586">
    <property type="entry name" value="Peptidase_S78"/>
    <property type="match status" value="1"/>
</dbReference>
<protein>
    <recommendedName>
        <fullName evidence="4">Prohead serine protease domain-containing protein</fullName>
    </recommendedName>
</protein>
<dbReference type="InterPro" id="IPR054613">
    <property type="entry name" value="Peptidase_S78_dom"/>
</dbReference>
<comment type="caution">
    <text evidence="5">The sequence shown here is derived from an EMBL/GenBank/DDBJ whole genome shotgun (WGS) entry which is preliminary data.</text>
</comment>
<dbReference type="AlphaFoldDB" id="A0A175RAH1"/>
<dbReference type="OrthoDB" id="9804926at2"/>
<dbReference type="GO" id="GO:0008233">
    <property type="term" value="F:peptidase activity"/>
    <property type="evidence" value="ECO:0007669"/>
    <property type="project" value="UniProtKB-KW"/>
</dbReference>
<evidence type="ECO:0000259" key="4">
    <source>
        <dbReference type="Pfam" id="PF04586"/>
    </source>
</evidence>
<feature type="domain" description="Prohead serine protease" evidence="4">
    <location>
        <begin position="20"/>
        <end position="153"/>
    </location>
</feature>
<keyword evidence="2" id="KW-0645">Protease</keyword>
<evidence type="ECO:0000313" key="5">
    <source>
        <dbReference type="EMBL" id="KTQ96582.1"/>
    </source>
</evidence>